<evidence type="ECO:0000313" key="1">
    <source>
        <dbReference type="EMBL" id="QIS13011.1"/>
    </source>
</evidence>
<dbReference type="AlphaFoldDB" id="A0A6G9YIJ1"/>
<reference evidence="1 2" key="1">
    <citation type="journal article" date="2019" name="ACS Chem. Biol.">
        <title>Identification and Mobilization of a Cryptic Antibiotic Biosynthesis Gene Locus from a Human-Pathogenic Nocardia Isolate.</title>
        <authorList>
            <person name="Herisse M."/>
            <person name="Ishida K."/>
            <person name="Porter J.L."/>
            <person name="Howden B."/>
            <person name="Hertweck C."/>
            <person name="Stinear T.P."/>
            <person name="Pidot S.J."/>
        </authorList>
    </citation>
    <scope>NUCLEOTIDE SEQUENCE [LARGE SCALE GENOMIC DNA]</scope>
    <source>
        <strain evidence="1 2">AUSMDU00012717</strain>
    </source>
</reference>
<gene>
    <name evidence="1" type="ORF">F5544_25785</name>
</gene>
<organism evidence="1 2">
    <name type="scientific">Nocardia arthritidis</name>
    <dbReference type="NCBI Taxonomy" id="228602"/>
    <lineage>
        <taxon>Bacteria</taxon>
        <taxon>Bacillati</taxon>
        <taxon>Actinomycetota</taxon>
        <taxon>Actinomycetes</taxon>
        <taxon>Mycobacteriales</taxon>
        <taxon>Nocardiaceae</taxon>
        <taxon>Nocardia</taxon>
    </lineage>
</organism>
<dbReference type="SUPFAM" id="SSF81901">
    <property type="entry name" value="HCP-like"/>
    <property type="match status" value="1"/>
</dbReference>
<dbReference type="Proteomes" id="UP000503540">
    <property type="component" value="Chromosome"/>
</dbReference>
<dbReference type="KEGG" id="nah:F5544_25785"/>
<dbReference type="InterPro" id="IPR011990">
    <property type="entry name" value="TPR-like_helical_dom_sf"/>
</dbReference>
<protein>
    <recommendedName>
        <fullName evidence="3">Tetratricopeptide repeat protein</fullName>
    </recommendedName>
</protein>
<accession>A0A6G9YIJ1</accession>
<keyword evidence="2" id="KW-1185">Reference proteome</keyword>
<proteinExistence type="predicted"/>
<evidence type="ECO:0000313" key="2">
    <source>
        <dbReference type="Proteomes" id="UP000503540"/>
    </source>
</evidence>
<sequence length="300" mass="32174">MNGPYSQWDARNSSEHLTLAAHYRSADPIRWNGSMVYPMYTEQIAGDPALVTLTLLSAAPPLGVRGLGIGMSMVDAYVGLDGRRLGGVDVWSDALATGITFELVPTEPSAMFTLTPVWVDADGAQQSWTGNYGILVEPTPSGSLVLWCSVGAGPANFANLVVELSTGKGKYEIGADTDAHTHPQPVVTVDDEPADPGYRSALYDLGVAMYSRGEEEHACGLWAQAAEAGHAGAAYDLGVVRFRRGDLAAAEHWWRTAADRRESRAMSGLAELLDRQGNHAEARVWRACAAEERSTDQPVT</sequence>
<evidence type="ECO:0008006" key="3">
    <source>
        <dbReference type="Google" id="ProtNLM"/>
    </source>
</evidence>
<name>A0A6G9YIJ1_9NOCA</name>
<dbReference type="Gene3D" id="1.25.40.10">
    <property type="entry name" value="Tetratricopeptide repeat domain"/>
    <property type="match status" value="1"/>
</dbReference>
<dbReference type="RefSeq" id="WP_167475611.1">
    <property type="nucleotide sequence ID" value="NZ_CP046172.1"/>
</dbReference>
<dbReference type="EMBL" id="CP046172">
    <property type="protein sequence ID" value="QIS13011.1"/>
    <property type="molecule type" value="Genomic_DNA"/>
</dbReference>